<evidence type="ECO:0000256" key="1">
    <source>
        <dbReference type="SAM" id="MobiDB-lite"/>
    </source>
</evidence>
<sequence>MAFKSHPDILQGTDPHFDAVICNHMRSRATTSSRLRAPDEWGLIEVARKNDGPDSLKWKKDNLKMLRGLCALMRYVREYVDYDKETLKKLQFPGLIQAGLETMTVRITCVGHVFIKQEGALRKVPTSVKTLPQAFQLLESLWLFKKMMLDCREAVQSYTERKEKGVEPMAPTSPSTYYSERLDKPGSL</sequence>
<name>A0A3N4KY48_9PEZI</name>
<reference evidence="2 3" key="1">
    <citation type="journal article" date="2018" name="Nat. Ecol. Evol.">
        <title>Pezizomycetes genomes reveal the molecular basis of ectomycorrhizal truffle lifestyle.</title>
        <authorList>
            <person name="Murat C."/>
            <person name="Payen T."/>
            <person name="Noel B."/>
            <person name="Kuo A."/>
            <person name="Morin E."/>
            <person name="Chen J."/>
            <person name="Kohler A."/>
            <person name="Krizsan K."/>
            <person name="Balestrini R."/>
            <person name="Da Silva C."/>
            <person name="Montanini B."/>
            <person name="Hainaut M."/>
            <person name="Levati E."/>
            <person name="Barry K.W."/>
            <person name="Belfiori B."/>
            <person name="Cichocki N."/>
            <person name="Clum A."/>
            <person name="Dockter R.B."/>
            <person name="Fauchery L."/>
            <person name="Guy J."/>
            <person name="Iotti M."/>
            <person name="Le Tacon F."/>
            <person name="Lindquist E.A."/>
            <person name="Lipzen A."/>
            <person name="Malagnac F."/>
            <person name="Mello A."/>
            <person name="Molinier V."/>
            <person name="Miyauchi S."/>
            <person name="Poulain J."/>
            <person name="Riccioni C."/>
            <person name="Rubini A."/>
            <person name="Sitrit Y."/>
            <person name="Splivallo R."/>
            <person name="Traeger S."/>
            <person name="Wang M."/>
            <person name="Zifcakova L."/>
            <person name="Wipf D."/>
            <person name="Zambonelli A."/>
            <person name="Paolocci F."/>
            <person name="Nowrousian M."/>
            <person name="Ottonello S."/>
            <person name="Baldrian P."/>
            <person name="Spatafora J.W."/>
            <person name="Henrissat B."/>
            <person name="Nagy L.G."/>
            <person name="Aury J.M."/>
            <person name="Wincker P."/>
            <person name="Grigoriev I.V."/>
            <person name="Bonfante P."/>
            <person name="Martin F.M."/>
        </authorList>
    </citation>
    <scope>NUCLEOTIDE SEQUENCE [LARGE SCALE GENOMIC DNA]</scope>
    <source>
        <strain evidence="2 3">CCBAS932</strain>
    </source>
</reference>
<feature type="region of interest" description="Disordered" evidence="1">
    <location>
        <begin position="162"/>
        <end position="188"/>
    </location>
</feature>
<accession>A0A3N4KY48</accession>
<gene>
    <name evidence="2" type="ORF">P167DRAFT_432289</name>
</gene>
<proteinExistence type="predicted"/>
<dbReference type="InParanoid" id="A0A3N4KY48"/>
<dbReference type="AlphaFoldDB" id="A0A3N4KY48"/>
<dbReference type="OrthoDB" id="5340906at2759"/>
<keyword evidence="3" id="KW-1185">Reference proteome</keyword>
<evidence type="ECO:0000313" key="3">
    <source>
        <dbReference type="Proteomes" id="UP000277580"/>
    </source>
</evidence>
<dbReference type="Proteomes" id="UP000277580">
    <property type="component" value="Unassembled WGS sequence"/>
</dbReference>
<protein>
    <submittedName>
        <fullName evidence="2">Uncharacterized protein</fullName>
    </submittedName>
</protein>
<evidence type="ECO:0000313" key="2">
    <source>
        <dbReference type="EMBL" id="RPB15466.1"/>
    </source>
</evidence>
<dbReference type="EMBL" id="ML119113">
    <property type="protein sequence ID" value="RPB15466.1"/>
    <property type="molecule type" value="Genomic_DNA"/>
</dbReference>
<organism evidence="2 3">
    <name type="scientific">Morchella conica CCBAS932</name>
    <dbReference type="NCBI Taxonomy" id="1392247"/>
    <lineage>
        <taxon>Eukaryota</taxon>
        <taxon>Fungi</taxon>
        <taxon>Dikarya</taxon>
        <taxon>Ascomycota</taxon>
        <taxon>Pezizomycotina</taxon>
        <taxon>Pezizomycetes</taxon>
        <taxon>Pezizales</taxon>
        <taxon>Morchellaceae</taxon>
        <taxon>Morchella</taxon>
    </lineage>
</organism>